<dbReference type="PANTHER" id="PTHR43420">
    <property type="entry name" value="ACETYLTRANSFERASE"/>
    <property type="match status" value="1"/>
</dbReference>
<gene>
    <name evidence="4" type="ORF">GCM10025772_26310</name>
</gene>
<sequence length="102" mass="11513">MIGNLGLEALQLPRRRHVGQVGMFVHDEWQGLGAGTALMAAAVELADNWLNLSRLELEVYPDNEAALALYRKFGFEQEGIARQAVFRSRRFTDVIKMARLRA</sequence>
<keyword evidence="2" id="KW-0012">Acyltransferase</keyword>
<keyword evidence="1" id="KW-0808">Transferase</keyword>
<proteinExistence type="predicted"/>
<keyword evidence="5" id="KW-1185">Reference proteome</keyword>
<dbReference type="Proteomes" id="UP001501600">
    <property type="component" value="Unassembled WGS sequence"/>
</dbReference>
<dbReference type="SUPFAM" id="SSF55729">
    <property type="entry name" value="Acyl-CoA N-acyltransferases (Nat)"/>
    <property type="match status" value="1"/>
</dbReference>
<dbReference type="RefSeq" id="WP_345317632.1">
    <property type="nucleotide sequence ID" value="NZ_BAABLF010000028.1"/>
</dbReference>
<dbReference type="Pfam" id="PF00583">
    <property type="entry name" value="Acetyltransf_1"/>
    <property type="match status" value="1"/>
</dbReference>
<reference evidence="5" key="1">
    <citation type="journal article" date="2019" name="Int. J. Syst. Evol. Microbiol.">
        <title>The Global Catalogue of Microorganisms (GCM) 10K type strain sequencing project: providing services to taxonomists for standard genome sequencing and annotation.</title>
        <authorList>
            <consortium name="The Broad Institute Genomics Platform"/>
            <consortium name="The Broad Institute Genome Sequencing Center for Infectious Disease"/>
            <person name="Wu L."/>
            <person name="Ma J."/>
        </authorList>
    </citation>
    <scope>NUCLEOTIDE SEQUENCE [LARGE SCALE GENOMIC DNA]</scope>
    <source>
        <strain evidence="5">JCM 18720</strain>
    </source>
</reference>
<evidence type="ECO:0000313" key="4">
    <source>
        <dbReference type="EMBL" id="GAA5194094.1"/>
    </source>
</evidence>
<evidence type="ECO:0000256" key="2">
    <source>
        <dbReference type="ARBA" id="ARBA00023315"/>
    </source>
</evidence>
<dbReference type="InterPro" id="IPR050680">
    <property type="entry name" value="YpeA/RimI_acetyltransf"/>
</dbReference>
<evidence type="ECO:0000259" key="3">
    <source>
        <dbReference type="PROSITE" id="PS51186"/>
    </source>
</evidence>
<name>A0ABP9SC86_9GAMM</name>
<dbReference type="EMBL" id="BAABLF010000028">
    <property type="protein sequence ID" value="GAA5194094.1"/>
    <property type="molecule type" value="Genomic_DNA"/>
</dbReference>
<dbReference type="PANTHER" id="PTHR43420:SF49">
    <property type="entry name" value="AMINO GROUP ACETYL TRANSFERASE"/>
    <property type="match status" value="1"/>
</dbReference>
<organism evidence="4 5">
    <name type="scientific">Ferrimonas gelatinilytica</name>
    <dbReference type="NCBI Taxonomy" id="1255257"/>
    <lineage>
        <taxon>Bacteria</taxon>
        <taxon>Pseudomonadati</taxon>
        <taxon>Pseudomonadota</taxon>
        <taxon>Gammaproteobacteria</taxon>
        <taxon>Alteromonadales</taxon>
        <taxon>Ferrimonadaceae</taxon>
        <taxon>Ferrimonas</taxon>
    </lineage>
</organism>
<dbReference type="Gene3D" id="3.40.630.30">
    <property type="match status" value="1"/>
</dbReference>
<comment type="caution">
    <text evidence="4">The sequence shown here is derived from an EMBL/GenBank/DDBJ whole genome shotgun (WGS) entry which is preliminary data.</text>
</comment>
<evidence type="ECO:0000256" key="1">
    <source>
        <dbReference type="ARBA" id="ARBA00022679"/>
    </source>
</evidence>
<dbReference type="InterPro" id="IPR016181">
    <property type="entry name" value="Acyl_CoA_acyltransferase"/>
</dbReference>
<dbReference type="CDD" id="cd04301">
    <property type="entry name" value="NAT_SF"/>
    <property type="match status" value="1"/>
</dbReference>
<evidence type="ECO:0000313" key="5">
    <source>
        <dbReference type="Proteomes" id="UP001501600"/>
    </source>
</evidence>
<dbReference type="PROSITE" id="PS51186">
    <property type="entry name" value="GNAT"/>
    <property type="match status" value="1"/>
</dbReference>
<protein>
    <recommendedName>
        <fullName evidence="3">N-acetyltransferase domain-containing protein</fullName>
    </recommendedName>
</protein>
<feature type="domain" description="N-acetyltransferase" evidence="3">
    <location>
        <begin position="1"/>
        <end position="102"/>
    </location>
</feature>
<dbReference type="InterPro" id="IPR000182">
    <property type="entry name" value="GNAT_dom"/>
</dbReference>
<accession>A0ABP9SC86</accession>